<evidence type="ECO:0000313" key="1">
    <source>
        <dbReference type="EMBL" id="MTW23212.1"/>
    </source>
</evidence>
<keyword evidence="2" id="KW-1185">Reference proteome</keyword>
<name>A0A6N8EFW6_9GAMM</name>
<dbReference type="EMBL" id="WNKT01000102">
    <property type="protein sequence ID" value="MTW23212.1"/>
    <property type="molecule type" value="Genomic_DNA"/>
</dbReference>
<reference evidence="1 2" key="1">
    <citation type="submission" date="2019-11" db="EMBL/GenBank/DDBJ databases">
        <title>Whole-genome sequence of the anaerobic purple sulfur bacterium Allochromatium palmeri DSM 15591.</title>
        <authorList>
            <person name="Kyndt J.A."/>
            <person name="Meyer T.E."/>
        </authorList>
    </citation>
    <scope>NUCLEOTIDE SEQUENCE [LARGE SCALE GENOMIC DNA]</scope>
    <source>
        <strain evidence="1 2">DSM 15591</strain>
    </source>
</reference>
<dbReference type="RefSeq" id="WP_186343234.1">
    <property type="nucleotide sequence ID" value="NZ_WNKT01000102.1"/>
</dbReference>
<sequence length="132" mass="14999">MFVKLVVCDNRDDHGFGVCSGVCVNDLILEVFAGDDRHDFERDPDQTMGGEAYHYPCSNDPDTRDLLQRQLSRPYLASIVLGSTGWSGWNDEAEEYWHCTFDDLNSDGQALYRQIEALYPGCDLHLLTFLDT</sequence>
<evidence type="ECO:0000313" key="2">
    <source>
        <dbReference type="Proteomes" id="UP000434044"/>
    </source>
</evidence>
<organism evidence="1 2">
    <name type="scientific">Allochromatium palmeri</name>
    <dbReference type="NCBI Taxonomy" id="231048"/>
    <lineage>
        <taxon>Bacteria</taxon>
        <taxon>Pseudomonadati</taxon>
        <taxon>Pseudomonadota</taxon>
        <taxon>Gammaproteobacteria</taxon>
        <taxon>Chromatiales</taxon>
        <taxon>Chromatiaceae</taxon>
        <taxon>Allochromatium</taxon>
    </lineage>
</organism>
<protein>
    <submittedName>
        <fullName evidence="1">Uncharacterized protein</fullName>
    </submittedName>
</protein>
<proteinExistence type="predicted"/>
<comment type="caution">
    <text evidence="1">The sequence shown here is derived from an EMBL/GenBank/DDBJ whole genome shotgun (WGS) entry which is preliminary data.</text>
</comment>
<dbReference type="Proteomes" id="UP000434044">
    <property type="component" value="Unassembled WGS sequence"/>
</dbReference>
<dbReference type="AlphaFoldDB" id="A0A6N8EFW6"/>
<gene>
    <name evidence="1" type="ORF">GJ668_19495</name>
</gene>
<accession>A0A6N8EFW6</accession>